<dbReference type="InterPro" id="IPR006170">
    <property type="entry name" value="PBP/GOBP"/>
</dbReference>
<name>A0A649ZUM0_9NEOP</name>
<dbReference type="Pfam" id="PF01395">
    <property type="entry name" value="PBP_GOBP"/>
    <property type="match status" value="1"/>
</dbReference>
<protein>
    <submittedName>
        <fullName evidence="2">Putative odorant binding protein 23</fullName>
    </submittedName>
</protein>
<proteinExistence type="evidence at transcript level"/>
<evidence type="ECO:0000256" key="1">
    <source>
        <dbReference type="SAM" id="SignalP"/>
    </source>
</evidence>
<dbReference type="Gene3D" id="1.10.238.270">
    <property type="match status" value="1"/>
</dbReference>
<dbReference type="InterPro" id="IPR036728">
    <property type="entry name" value="PBP_GOBP_sf"/>
</dbReference>
<dbReference type="AlphaFoldDB" id="A0A649ZUM0"/>
<dbReference type="EMBL" id="MK882901">
    <property type="protein sequence ID" value="QGN03653.1"/>
    <property type="molecule type" value="mRNA"/>
</dbReference>
<dbReference type="SUPFAM" id="SSF47565">
    <property type="entry name" value="Insect pheromone/odorant-binding proteins"/>
    <property type="match status" value="1"/>
</dbReference>
<accession>A0A649ZUM0</accession>
<keyword evidence="1" id="KW-0732">Signal</keyword>
<reference evidence="2" key="1">
    <citation type="submission" date="2019-04" db="EMBL/GenBank/DDBJ databases">
        <authorList>
            <person name="Li P."/>
            <person name="Liu Y."/>
            <person name="Wang S."/>
            <person name="Sun H."/>
        </authorList>
    </citation>
    <scope>NUCLEOTIDE SEQUENCE</scope>
</reference>
<evidence type="ECO:0000313" key="2">
    <source>
        <dbReference type="EMBL" id="QGN03653.1"/>
    </source>
</evidence>
<organism evidence="2">
    <name type="scientific">Conopomorpha sinensis</name>
    <name type="common">litch fruit borer</name>
    <dbReference type="NCBI Taxonomy" id="940481"/>
    <lineage>
        <taxon>Eukaryota</taxon>
        <taxon>Metazoa</taxon>
        <taxon>Ecdysozoa</taxon>
        <taxon>Arthropoda</taxon>
        <taxon>Hexapoda</taxon>
        <taxon>Insecta</taxon>
        <taxon>Pterygota</taxon>
        <taxon>Neoptera</taxon>
        <taxon>Endopterygota</taxon>
        <taxon>Lepidoptera</taxon>
        <taxon>Glossata</taxon>
        <taxon>Ditrysia</taxon>
        <taxon>Tineoidea</taxon>
        <taxon>Gracillariidae</taxon>
        <taxon>Conopomorpha</taxon>
    </lineage>
</organism>
<feature type="chain" id="PRO_5024946120" evidence="1">
    <location>
        <begin position="22"/>
        <end position="147"/>
    </location>
</feature>
<sequence>MYKLFLFAVIIVLVISGHGLAKLDKRGASLKPLSACCDIPELGDEKHLATCSNPKPAGPCEDVKCIFEKHGFLTDQSTLNREKYTAHLRSWLHSHPGNWTAAIDKVVEDCVNKDIRQYLDKPCKAYDVFVCTSIAFVKKCPDEMWKC</sequence>
<feature type="signal peptide" evidence="1">
    <location>
        <begin position="1"/>
        <end position="21"/>
    </location>
</feature>
<dbReference type="GO" id="GO:0005549">
    <property type="term" value="F:odorant binding"/>
    <property type="evidence" value="ECO:0007669"/>
    <property type="project" value="InterPro"/>
</dbReference>